<evidence type="ECO:0000313" key="3">
    <source>
        <dbReference type="Proteomes" id="UP001054854"/>
    </source>
</evidence>
<sequence>MLTKAGKIRADILAMKLPKRAWQQRSAGNGARGLRFYDWAMTDLVGSGPGRHQPLFRRNRRIGDWPSTAATQVAGDREDVAGPPGLQSGTQTGIRPRGSLPGGCGDAVEGGKGFPVEADITPPRCFPS</sequence>
<dbReference type="EMBL" id="BNEK01000005">
    <property type="protein sequence ID" value="GHJ34085.1"/>
    <property type="molecule type" value="Genomic_DNA"/>
</dbReference>
<reference evidence="2" key="1">
    <citation type="submission" date="2024-05" db="EMBL/GenBank/DDBJ databases">
        <title>Whole genome shotgun sequence of Streptomyces hygroscopicus NBRC 113678.</title>
        <authorList>
            <person name="Komaki H."/>
            <person name="Tamura T."/>
        </authorList>
    </citation>
    <scope>NUCLEOTIDE SEQUENCE</scope>
    <source>
        <strain evidence="2">N11-34</strain>
    </source>
</reference>
<protein>
    <submittedName>
        <fullName evidence="2">Uncharacterized protein</fullName>
    </submittedName>
</protein>
<dbReference type="Proteomes" id="UP001054854">
    <property type="component" value="Unassembled WGS sequence"/>
</dbReference>
<evidence type="ECO:0000256" key="1">
    <source>
        <dbReference type="SAM" id="MobiDB-lite"/>
    </source>
</evidence>
<organism evidence="2 3">
    <name type="scientific">Streptomyces hygroscopicus</name>
    <dbReference type="NCBI Taxonomy" id="1912"/>
    <lineage>
        <taxon>Bacteria</taxon>
        <taxon>Bacillati</taxon>
        <taxon>Actinomycetota</taxon>
        <taxon>Actinomycetes</taxon>
        <taxon>Kitasatosporales</taxon>
        <taxon>Streptomycetaceae</taxon>
        <taxon>Streptomyces</taxon>
        <taxon>Streptomyces violaceusniger group</taxon>
    </lineage>
</organism>
<name>A0ABQ3UEQ6_STRHY</name>
<gene>
    <name evidence="2" type="ORF">TPA0910_85180</name>
</gene>
<accession>A0ABQ3UEQ6</accession>
<comment type="caution">
    <text evidence="2">The sequence shown here is derived from an EMBL/GenBank/DDBJ whole genome shotgun (WGS) entry which is preliminary data.</text>
</comment>
<evidence type="ECO:0000313" key="2">
    <source>
        <dbReference type="EMBL" id="GHJ34085.1"/>
    </source>
</evidence>
<proteinExistence type="predicted"/>
<feature type="region of interest" description="Disordered" evidence="1">
    <location>
        <begin position="48"/>
        <end position="128"/>
    </location>
</feature>
<keyword evidence="3" id="KW-1185">Reference proteome</keyword>
<feature type="compositionally biased region" description="Gly residues" evidence="1">
    <location>
        <begin position="100"/>
        <end position="113"/>
    </location>
</feature>